<protein>
    <submittedName>
        <fullName evidence="1">Uncharacterized protein</fullName>
    </submittedName>
</protein>
<gene>
    <name evidence="1" type="ORF">BDP27DRAFT_1332284</name>
</gene>
<evidence type="ECO:0000313" key="1">
    <source>
        <dbReference type="EMBL" id="KAF9065212.1"/>
    </source>
</evidence>
<organism evidence="1 2">
    <name type="scientific">Rhodocollybia butyracea</name>
    <dbReference type="NCBI Taxonomy" id="206335"/>
    <lineage>
        <taxon>Eukaryota</taxon>
        <taxon>Fungi</taxon>
        <taxon>Dikarya</taxon>
        <taxon>Basidiomycota</taxon>
        <taxon>Agaricomycotina</taxon>
        <taxon>Agaricomycetes</taxon>
        <taxon>Agaricomycetidae</taxon>
        <taxon>Agaricales</taxon>
        <taxon>Marasmiineae</taxon>
        <taxon>Omphalotaceae</taxon>
        <taxon>Rhodocollybia</taxon>
    </lineage>
</organism>
<evidence type="ECO:0000313" key="2">
    <source>
        <dbReference type="Proteomes" id="UP000772434"/>
    </source>
</evidence>
<dbReference type="EMBL" id="JADNRY010000107">
    <property type="protein sequence ID" value="KAF9065212.1"/>
    <property type="molecule type" value="Genomic_DNA"/>
</dbReference>
<dbReference type="Proteomes" id="UP000772434">
    <property type="component" value="Unassembled WGS sequence"/>
</dbReference>
<keyword evidence="2" id="KW-1185">Reference proteome</keyword>
<accession>A0A9P5PL52</accession>
<proteinExistence type="predicted"/>
<comment type="caution">
    <text evidence="1">The sequence shown here is derived from an EMBL/GenBank/DDBJ whole genome shotgun (WGS) entry which is preliminary data.</text>
</comment>
<reference evidence="1" key="1">
    <citation type="submission" date="2020-11" db="EMBL/GenBank/DDBJ databases">
        <authorList>
            <consortium name="DOE Joint Genome Institute"/>
            <person name="Ahrendt S."/>
            <person name="Riley R."/>
            <person name="Andreopoulos W."/>
            <person name="Labutti K."/>
            <person name="Pangilinan J."/>
            <person name="Ruiz-Duenas F.J."/>
            <person name="Barrasa J.M."/>
            <person name="Sanchez-Garcia M."/>
            <person name="Camarero S."/>
            <person name="Miyauchi S."/>
            <person name="Serrano A."/>
            <person name="Linde D."/>
            <person name="Babiker R."/>
            <person name="Drula E."/>
            <person name="Ayuso-Fernandez I."/>
            <person name="Pacheco R."/>
            <person name="Padilla G."/>
            <person name="Ferreira P."/>
            <person name="Barriuso J."/>
            <person name="Kellner H."/>
            <person name="Castanera R."/>
            <person name="Alfaro M."/>
            <person name="Ramirez L."/>
            <person name="Pisabarro A.G."/>
            <person name="Kuo A."/>
            <person name="Tritt A."/>
            <person name="Lipzen A."/>
            <person name="He G."/>
            <person name="Yan M."/>
            <person name="Ng V."/>
            <person name="Cullen D."/>
            <person name="Martin F."/>
            <person name="Rosso M.-N."/>
            <person name="Henrissat B."/>
            <person name="Hibbett D."/>
            <person name="Martinez A.T."/>
            <person name="Grigoriev I.V."/>
        </authorList>
    </citation>
    <scope>NUCLEOTIDE SEQUENCE</scope>
    <source>
        <strain evidence="1">AH 40177</strain>
    </source>
</reference>
<name>A0A9P5PL52_9AGAR</name>
<dbReference type="AlphaFoldDB" id="A0A9P5PL52"/>
<sequence>MIFDLATGHSITSKSILTIVAYAFTFRKTNDTPVQGSSSRVCFPTHVRHISYVYLTCDDSEATERMSARRIKRRGRAKGINTKKTDALWNENYPLHPRLQASTPSLPFRFLQVLYLLRAMSSLPLNSLCLHSALHRMLEKSRDRFSISGLERYPD</sequence>